<dbReference type="Pfam" id="PF01476">
    <property type="entry name" value="LysM"/>
    <property type="match status" value="1"/>
</dbReference>
<evidence type="ECO:0000259" key="2">
    <source>
        <dbReference type="PROSITE" id="PS51782"/>
    </source>
</evidence>
<gene>
    <name evidence="3" type="ORF">POBO1169_LOCUS6296</name>
</gene>
<protein>
    <recommendedName>
        <fullName evidence="2">LysM domain-containing protein</fullName>
    </recommendedName>
</protein>
<name>A0A7S0R096_9CHLO</name>
<dbReference type="EMBL" id="HBFA01012107">
    <property type="protein sequence ID" value="CAD8660281.1"/>
    <property type="molecule type" value="Transcribed_RNA"/>
</dbReference>
<dbReference type="PROSITE" id="PS51782">
    <property type="entry name" value="LYSM"/>
    <property type="match status" value="1"/>
</dbReference>
<feature type="domain" description="LysM" evidence="2">
    <location>
        <begin position="119"/>
        <end position="165"/>
    </location>
</feature>
<proteinExistence type="predicted"/>
<organism evidence="3">
    <name type="scientific">Pyramimonas obovata</name>
    <dbReference type="NCBI Taxonomy" id="1411642"/>
    <lineage>
        <taxon>Eukaryota</taxon>
        <taxon>Viridiplantae</taxon>
        <taxon>Chlorophyta</taxon>
        <taxon>Pyramimonadophyceae</taxon>
        <taxon>Pyramimonadales</taxon>
        <taxon>Pyramimonadaceae</taxon>
        <taxon>Pyramimonas</taxon>
        <taxon>Pyramimonas incertae sedis</taxon>
    </lineage>
</organism>
<feature type="region of interest" description="Disordered" evidence="1">
    <location>
        <begin position="308"/>
        <end position="378"/>
    </location>
</feature>
<dbReference type="InterPro" id="IPR036779">
    <property type="entry name" value="LysM_dom_sf"/>
</dbReference>
<dbReference type="Gene3D" id="3.10.350.10">
    <property type="entry name" value="LysM domain"/>
    <property type="match status" value="1"/>
</dbReference>
<feature type="compositionally biased region" description="Pro residues" evidence="1">
    <location>
        <begin position="330"/>
        <end position="340"/>
    </location>
</feature>
<dbReference type="CDD" id="cd00118">
    <property type="entry name" value="LysM"/>
    <property type="match status" value="1"/>
</dbReference>
<evidence type="ECO:0000256" key="1">
    <source>
        <dbReference type="SAM" id="MobiDB-lite"/>
    </source>
</evidence>
<evidence type="ECO:0000313" key="3">
    <source>
        <dbReference type="EMBL" id="CAD8660281.1"/>
    </source>
</evidence>
<dbReference type="InterPro" id="IPR018392">
    <property type="entry name" value="LysM"/>
</dbReference>
<dbReference type="SUPFAM" id="SSF54106">
    <property type="entry name" value="LysM domain"/>
    <property type="match status" value="1"/>
</dbReference>
<feature type="region of interest" description="Disordered" evidence="1">
    <location>
        <begin position="391"/>
        <end position="415"/>
    </location>
</feature>
<dbReference type="SMART" id="SM00257">
    <property type="entry name" value="LysM"/>
    <property type="match status" value="1"/>
</dbReference>
<feature type="region of interest" description="Disordered" evidence="1">
    <location>
        <begin position="465"/>
        <end position="485"/>
    </location>
</feature>
<reference evidence="3" key="1">
    <citation type="submission" date="2021-01" db="EMBL/GenBank/DDBJ databases">
        <authorList>
            <person name="Corre E."/>
            <person name="Pelletier E."/>
            <person name="Niang G."/>
            <person name="Scheremetjew M."/>
            <person name="Finn R."/>
            <person name="Kale V."/>
            <person name="Holt S."/>
            <person name="Cochrane G."/>
            <person name="Meng A."/>
            <person name="Brown T."/>
            <person name="Cohen L."/>
        </authorList>
    </citation>
    <scope>NUCLEOTIDE SEQUENCE</scope>
    <source>
        <strain evidence="3">CCMP722</strain>
    </source>
</reference>
<dbReference type="AlphaFoldDB" id="A0A7S0R096"/>
<accession>A0A7S0R096</accession>
<sequence>MAVAWCESSALGCAVPQNAARCRYQNSYVLPRGVLTAKSRRGIVGKRVVARRGRPADKYPFRRVRTIVRCATVSQDSTEQSAQAPLEGEPEASSFAEKLKFWQSASQFHQPRSSASSNGKYVIQNGDTLWLIASKHGLTVSELVELNPSVETNVNMIQVGNTLMVGPTKSGTAVQQVQTMPSVQVPKPPSSPPLVLKLGFLVLLALVGMDALRKKLQSQRSAKPPNDLSSKTDGVADVMRLSLWTAGLEVAAMAARLVPSPLVNLASGFWWALVASLKSVAKLAALPLKLVPKSPESPVLRRARGTLEQDHADAKGGTSQGAVPGATATPAPPVGNPPGQFPRSLFRFPRPVRPKPAAPAPTFQQDMDEGGRPRTTFSLDELGRPVVSTSGIFFGSQDEPREGTFDASGSGDEGWGDDGRDGTLDFPEVGQGGGRFSTWNEGAAEQLERQLARAEALVALKAEGSDTTDATTKAIPPTPPPAEAPARQGKLEERAAAVHAMTAPLHTLRAVVQTSQDRTAVAAVAAATQAALAAAEPLGALSPPLRPRAALVASPAPMGQMQEAASVAAMSRLRGCPVCLVTSSDKSLPHHASSMLLLAAADTAYAGAPEPVVGSDLSVALQAATLGAVVRLLEVTRVPLKSVVCMCPAGAEEIVMNTVAEVLPSVSLYAPANHTVRKLPTATPSARLPSLGTISLIGVSEVAEFSGSIVAAVVGEWMYSDKSATLSRPPGSLIGMEMLKVDSPLPAESNIQKQPDQHLRGSRFA</sequence>